<feature type="region of interest" description="Disordered" evidence="3">
    <location>
        <begin position="457"/>
        <end position="527"/>
    </location>
</feature>
<evidence type="ECO:0000313" key="6">
    <source>
        <dbReference type="Proteomes" id="UP000180166"/>
    </source>
</evidence>
<dbReference type="SUPFAM" id="SSF46894">
    <property type="entry name" value="C-terminal effector domain of the bipartite response regulators"/>
    <property type="match status" value="1"/>
</dbReference>
<evidence type="ECO:0000259" key="4">
    <source>
        <dbReference type="PROSITE" id="PS51755"/>
    </source>
</evidence>
<dbReference type="PANTHER" id="PTHR40082">
    <property type="entry name" value="BLR5956 PROTEIN"/>
    <property type="match status" value="1"/>
</dbReference>
<dbReference type="EMBL" id="CP017839">
    <property type="protein sequence ID" value="APA96212.1"/>
    <property type="molecule type" value="Genomic_DNA"/>
</dbReference>
<dbReference type="GO" id="GO:0003677">
    <property type="term" value="F:DNA binding"/>
    <property type="evidence" value="ECO:0007669"/>
    <property type="project" value="UniProtKB-UniRule"/>
</dbReference>
<dbReference type="InterPro" id="IPR036388">
    <property type="entry name" value="WH-like_DNA-bd_sf"/>
</dbReference>
<dbReference type="InterPro" id="IPR001867">
    <property type="entry name" value="OmpR/PhoB-type_DNA-bd"/>
</dbReference>
<sequence length="527" mass="54878">MTEVDGGTPLAGFTVGITAARRADELGTLLARRGANIVSAPAIRIIPLADDTELERVTRRLVDDPPQITVATTGIGFRGWMEAAEGWGLAEELRDTLGSTRMLARGPKAKGAIRAAELREEWSPASESSAEVLDHLLAEGVEGVRIAVQLHGATTEWEPVPDFCEVLRMAGADVVPVPVYRWVPPDDRTPMDRLIEGIVTAGLDCVTFTSAPAVASLLMRAKETGLLEAVLHAFRTRVLPACVGPITAAPLEELGVTTSMPGRARLGALARHVAEELPRRANRIQAAGHNLSVRGGCVVVDGQVRQLAPAPMALMRSLARQPGRVVSREDLLAALPGGGDDTHAVETAIARLRAGLGTPKAIQTVVKRGYRLALDPAERIDNPHPEPAGPAGRQPSPAHSAGLGARREMPSRGFGGRPVPEVPPAGAAPRRPGSPSAVNGAARPAMAPTVAGNGVARPVSAAEAQPNGAVRQPGGAVRQPGGAVRQPDSAVRQPGGMVRQPKGAVRQSFPARSFGPAGSAGPARGVW</sequence>
<dbReference type="PROSITE" id="PS51755">
    <property type="entry name" value="OMPR_PHOB"/>
    <property type="match status" value="1"/>
</dbReference>
<name>A0ABC8AQ20_9NOCA</name>
<feature type="DNA-binding region" description="OmpR/PhoB-type" evidence="2">
    <location>
        <begin position="281"/>
        <end position="374"/>
    </location>
</feature>
<dbReference type="Pfam" id="PF00486">
    <property type="entry name" value="Trans_reg_C"/>
    <property type="match status" value="1"/>
</dbReference>
<keyword evidence="5" id="KW-0456">Lyase</keyword>
<dbReference type="EC" id="4.2.1.75" evidence="5"/>
<dbReference type="SMART" id="SM00862">
    <property type="entry name" value="Trans_reg_C"/>
    <property type="match status" value="1"/>
</dbReference>
<feature type="region of interest" description="Disordered" evidence="3">
    <location>
        <begin position="378"/>
        <end position="442"/>
    </location>
</feature>
<feature type="compositionally biased region" description="Low complexity" evidence="3">
    <location>
        <begin position="424"/>
        <end position="438"/>
    </location>
</feature>
<keyword evidence="1 2" id="KW-0238">DNA-binding</keyword>
<dbReference type="Proteomes" id="UP000180166">
    <property type="component" value="Chromosome"/>
</dbReference>
<dbReference type="NCBIfam" id="NF005568">
    <property type="entry name" value="PRK07239.1"/>
    <property type="match status" value="1"/>
</dbReference>
<dbReference type="GO" id="GO:0006779">
    <property type="term" value="P:porphyrin-containing compound biosynthetic process"/>
    <property type="evidence" value="ECO:0007669"/>
    <property type="project" value="UniProtKB-ARBA"/>
</dbReference>
<organism evidence="5 6">
    <name type="scientific">Nocardia seriolae</name>
    <dbReference type="NCBI Taxonomy" id="37332"/>
    <lineage>
        <taxon>Bacteria</taxon>
        <taxon>Bacillati</taxon>
        <taxon>Actinomycetota</taxon>
        <taxon>Actinomycetes</taxon>
        <taxon>Mycobacteriales</taxon>
        <taxon>Nocardiaceae</taxon>
        <taxon>Nocardia</taxon>
    </lineage>
</organism>
<gene>
    <name evidence="5" type="primary">hemD</name>
    <name evidence="5" type="ORF">NS506_02145</name>
</gene>
<dbReference type="InterPro" id="IPR016032">
    <property type="entry name" value="Sig_transdc_resp-reg_C-effctor"/>
</dbReference>
<reference evidence="5 6" key="1">
    <citation type="submission" date="2016-10" db="EMBL/GenBank/DDBJ databases">
        <title>Genome sequence of Nocardia seriolae strain EM150506, isolated from Anguila japonica.</title>
        <authorList>
            <person name="Han H.-J."/>
        </authorList>
    </citation>
    <scope>NUCLEOTIDE SEQUENCE [LARGE SCALE GENOMIC DNA]</scope>
    <source>
        <strain evidence="5 6">EM150506</strain>
    </source>
</reference>
<evidence type="ECO:0000256" key="2">
    <source>
        <dbReference type="PROSITE-ProRule" id="PRU01091"/>
    </source>
</evidence>
<evidence type="ECO:0000256" key="1">
    <source>
        <dbReference type="ARBA" id="ARBA00023125"/>
    </source>
</evidence>
<evidence type="ECO:0000256" key="3">
    <source>
        <dbReference type="SAM" id="MobiDB-lite"/>
    </source>
</evidence>
<dbReference type="SUPFAM" id="SSF69618">
    <property type="entry name" value="HemD-like"/>
    <property type="match status" value="1"/>
</dbReference>
<protein>
    <submittedName>
        <fullName evidence="5">Uroporphyrinogen-III synthase</fullName>
        <ecNumber evidence="5">4.2.1.75</ecNumber>
    </submittedName>
</protein>
<dbReference type="CDD" id="cd06578">
    <property type="entry name" value="HemD"/>
    <property type="match status" value="1"/>
</dbReference>
<dbReference type="InterPro" id="IPR039793">
    <property type="entry name" value="UROS/Hem4"/>
</dbReference>
<evidence type="ECO:0000313" key="5">
    <source>
        <dbReference type="EMBL" id="APA96212.1"/>
    </source>
</evidence>
<dbReference type="AlphaFoldDB" id="A0ABC8AQ20"/>
<dbReference type="Gene3D" id="3.40.50.10090">
    <property type="match status" value="2"/>
</dbReference>
<dbReference type="KEGG" id="nsr:NS506_02145"/>
<dbReference type="PANTHER" id="PTHR40082:SF1">
    <property type="entry name" value="BLR5956 PROTEIN"/>
    <property type="match status" value="1"/>
</dbReference>
<dbReference type="Gene3D" id="1.10.10.10">
    <property type="entry name" value="Winged helix-like DNA-binding domain superfamily/Winged helix DNA-binding domain"/>
    <property type="match status" value="1"/>
</dbReference>
<dbReference type="InterPro" id="IPR036108">
    <property type="entry name" value="4pyrrol_syn_uPrphyn_synt_sf"/>
</dbReference>
<dbReference type="InterPro" id="IPR003754">
    <property type="entry name" value="4pyrrol_synth_uPrphyn_synth"/>
</dbReference>
<feature type="domain" description="OmpR/PhoB-type" evidence="4">
    <location>
        <begin position="281"/>
        <end position="374"/>
    </location>
</feature>
<accession>A0ABC8AQ20</accession>
<dbReference type="Pfam" id="PF02602">
    <property type="entry name" value="HEM4"/>
    <property type="match status" value="1"/>
</dbReference>
<dbReference type="CDD" id="cd00383">
    <property type="entry name" value="trans_reg_C"/>
    <property type="match status" value="1"/>
</dbReference>
<dbReference type="GO" id="GO:0004852">
    <property type="term" value="F:uroporphyrinogen-III synthase activity"/>
    <property type="evidence" value="ECO:0007669"/>
    <property type="project" value="UniProtKB-EC"/>
</dbReference>
<proteinExistence type="predicted"/>